<reference evidence="1 2" key="1">
    <citation type="submission" date="2017-03" db="EMBL/GenBank/DDBJ databases">
        <title>Draft genome sequence of Streptomyces scabrisporus NF3, endophyte isolated from Amphipterygium adstringens.</title>
        <authorList>
            <person name="Vazquez M."/>
            <person name="Ceapa C.D."/>
            <person name="Rodriguez Luna D."/>
            <person name="Sanchez Esquivel S."/>
        </authorList>
    </citation>
    <scope>NUCLEOTIDE SEQUENCE [LARGE SCALE GENOMIC DNA]</scope>
    <source>
        <strain evidence="1 2">NF3</strain>
    </source>
</reference>
<name>A0A1T3P4Y6_9ACTN</name>
<proteinExistence type="predicted"/>
<dbReference type="AlphaFoldDB" id="A0A1T3P4Y6"/>
<dbReference type="Proteomes" id="UP000190037">
    <property type="component" value="Unassembled WGS sequence"/>
</dbReference>
<evidence type="ECO:0000313" key="1">
    <source>
        <dbReference type="EMBL" id="OPC84158.1"/>
    </source>
</evidence>
<comment type="caution">
    <text evidence="1">The sequence shown here is derived from an EMBL/GenBank/DDBJ whole genome shotgun (WGS) entry which is preliminary data.</text>
</comment>
<dbReference type="STRING" id="159449.B4N89_27415"/>
<protein>
    <submittedName>
        <fullName evidence="1">Uncharacterized protein</fullName>
    </submittedName>
</protein>
<dbReference type="EMBL" id="MWQN01000001">
    <property type="protein sequence ID" value="OPC84158.1"/>
    <property type="molecule type" value="Genomic_DNA"/>
</dbReference>
<organism evidence="1 2">
    <name type="scientific">Embleya scabrispora</name>
    <dbReference type="NCBI Taxonomy" id="159449"/>
    <lineage>
        <taxon>Bacteria</taxon>
        <taxon>Bacillati</taxon>
        <taxon>Actinomycetota</taxon>
        <taxon>Actinomycetes</taxon>
        <taxon>Kitasatosporales</taxon>
        <taxon>Streptomycetaceae</taxon>
        <taxon>Embleya</taxon>
    </lineage>
</organism>
<keyword evidence="2" id="KW-1185">Reference proteome</keyword>
<accession>A0A1T3P4Y6</accession>
<gene>
    <name evidence="1" type="ORF">B4N89_27415</name>
</gene>
<evidence type="ECO:0000313" key="2">
    <source>
        <dbReference type="Proteomes" id="UP000190037"/>
    </source>
</evidence>
<sequence length="178" mass="18677">MSKVPVESLIPLAARLIVLVHGEGGRSDIGEFLAGLSDDERWALLVVLAAMVNPDRSLGAALGWVAWDERGDPGALGLADTRTIRDVAPDVEAEPSCGELIDSEVLRRALVGEFVDASDSEKRAVIEAAVREGVEPVVVSRGLGLGLKCVQKQIERARVRLTNGGTGCENAGVQGVAS</sequence>